<keyword evidence="10" id="KW-0249">Electron transport</keyword>
<evidence type="ECO:0000256" key="3">
    <source>
        <dbReference type="ARBA" id="ARBA00012944"/>
    </source>
</evidence>
<keyword evidence="8" id="KW-0999">Mitochondrion inner membrane</keyword>
<comment type="subcellular location">
    <subcellularLocation>
        <location evidence="1">Mitochondrion inner membrane</location>
        <topology evidence="1">Multi-pass membrane protein</topology>
    </subcellularLocation>
</comment>
<evidence type="ECO:0000256" key="15">
    <source>
        <dbReference type="ARBA" id="ARBA00023136"/>
    </source>
</evidence>
<dbReference type="EMBL" id="MT811760">
    <property type="protein sequence ID" value="QNO34180.1"/>
    <property type="molecule type" value="Genomic_DNA"/>
</dbReference>
<feature type="transmembrane region" description="Helical" evidence="18">
    <location>
        <begin position="146"/>
        <end position="169"/>
    </location>
</feature>
<dbReference type="EC" id="7.1.1.2" evidence="3"/>
<keyword evidence="12" id="KW-0520">NAD</keyword>
<keyword evidence="13" id="KW-0830">Ubiquinone</keyword>
<evidence type="ECO:0000256" key="18">
    <source>
        <dbReference type="SAM" id="Phobius"/>
    </source>
</evidence>
<feature type="transmembrane region" description="Helical" evidence="18">
    <location>
        <begin position="121"/>
        <end position="140"/>
    </location>
</feature>
<evidence type="ECO:0000256" key="10">
    <source>
        <dbReference type="ARBA" id="ARBA00022982"/>
    </source>
</evidence>
<dbReference type="InterPro" id="IPR001750">
    <property type="entry name" value="ND/Mrp_TM"/>
</dbReference>
<evidence type="ECO:0000256" key="6">
    <source>
        <dbReference type="ARBA" id="ARBA00022660"/>
    </source>
</evidence>
<feature type="domain" description="NADH:quinone oxidoreductase/Mrp antiporter transmembrane" evidence="19">
    <location>
        <begin position="19"/>
        <end position="276"/>
    </location>
</feature>
<organism evidence="20">
    <name type="scientific">Halocynthia hilgendorfi ssp. n. KRK-2020</name>
    <dbReference type="NCBI Taxonomy" id="2769794"/>
    <lineage>
        <taxon>Eukaryota</taxon>
        <taxon>Metazoa</taxon>
        <taxon>Chordata</taxon>
        <taxon>Tunicata</taxon>
        <taxon>Ascidiacea</taxon>
        <taxon>Stolidobranchia</taxon>
        <taxon>Pyuridae</taxon>
        <taxon>Halocynthia</taxon>
        <taxon>Halocynthia hilgendorfi</taxon>
    </lineage>
</organism>
<proteinExistence type="inferred from homology"/>
<sequence length="334" mass="37989">MYLVICMGLGFFLFFGNSLVMWLSLELLSMYVLLVLIGLSLWDVNVVGVVVYFLVQAVGGILLALGILYDFCYYGNMYGVLCPVSNVSLLFVVLGLLVKLGLYPFYFWVVRVYGLLEGMQCYYIGVYSKVMPLLMLFGIFGFLGEYFLLLLAVCGVLVSGASGVLASDFRVLMGASSVGHGAWFLFAMYGGFFCLFLYFLFYVLLNYLVFNVMYLRGVNVFLNFGRGRVYFGLFLIVLLVFVNLGGFSPGLGFFLKMALTKGGLDVWGGIFCCIFLMLSVGVVFFYSRVMQFLFGVNNSYEVYRSWFWGRLFFVYVELVFLLLVMLYFWSYWSL</sequence>
<dbReference type="AlphaFoldDB" id="A0A7G9XFM2"/>
<evidence type="ECO:0000256" key="16">
    <source>
        <dbReference type="ARBA" id="ARBA00031028"/>
    </source>
</evidence>
<evidence type="ECO:0000256" key="9">
    <source>
        <dbReference type="ARBA" id="ARBA00022967"/>
    </source>
</evidence>
<dbReference type="Pfam" id="PF00361">
    <property type="entry name" value="Proton_antipo_M"/>
    <property type="match status" value="1"/>
</dbReference>
<feature type="transmembrane region" description="Helical" evidence="18">
    <location>
        <begin position="89"/>
        <end position="109"/>
    </location>
</feature>
<keyword evidence="7 18" id="KW-0812">Transmembrane</keyword>
<evidence type="ECO:0000256" key="4">
    <source>
        <dbReference type="ARBA" id="ARBA00021008"/>
    </source>
</evidence>
<feature type="transmembrane region" description="Helical" evidence="18">
    <location>
        <begin position="49"/>
        <end position="69"/>
    </location>
</feature>
<keyword evidence="5" id="KW-0813">Transport</keyword>
<keyword evidence="15 18" id="KW-0472">Membrane</keyword>
<gene>
    <name evidence="20" type="primary">ND2</name>
</gene>
<name>A0A7G9XFM2_9ASCI</name>
<keyword evidence="14 20" id="KW-0496">Mitochondrion</keyword>
<evidence type="ECO:0000256" key="2">
    <source>
        <dbReference type="ARBA" id="ARBA00007012"/>
    </source>
</evidence>
<dbReference type="GO" id="GO:0005743">
    <property type="term" value="C:mitochondrial inner membrane"/>
    <property type="evidence" value="ECO:0007669"/>
    <property type="project" value="UniProtKB-SubCell"/>
</dbReference>
<keyword evidence="11 18" id="KW-1133">Transmembrane helix</keyword>
<evidence type="ECO:0000256" key="7">
    <source>
        <dbReference type="ARBA" id="ARBA00022692"/>
    </source>
</evidence>
<evidence type="ECO:0000256" key="13">
    <source>
        <dbReference type="ARBA" id="ARBA00023075"/>
    </source>
</evidence>
<dbReference type="PANTHER" id="PTHR46552">
    <property type="entry name" value="NADH-UBIQUINONE OXIDOREDUCTASE CHAIN 2"/>
    <property type="match status" value="1"/>
</dbReference>
<comment type="similarity">
    <text evidence="2">Belongs to the complex I subunit 2 family.</text>
</comment>
<protein>
    <recommendedName>
        <fullName evidence="4">NADH-ubiquinone oxidoreductase chain 2</fullName>
        <ecNumber evidence="3">7.1.1.2</ecNumber>
    </recommendedName>
    <alternativeName>
        <fullName evidence="16">NADH dehydrogenase subunit 2</fullName>
    </alternativeName>
</protein>
<evidence type="ECO:0000256" key="12">
    <source>
        <dbReference type="ARBA" id="ARBA00023027"/>
    </source>
</evidence>
<feature type="transmembrane region" description="Helical" evidence="18">
    <location>
        <begin position="229"/>
        <end position="254"/>
    </location>
</feature>
<evidence type="ECO:0000259" key="19">
    <source>
        <dbReference type="Pfam" id="PF00361"/>
    </source>
</evidence>
<dbReference type="PANTHER" id="PTHR46552:SF1">
    <property type="entry name" value="NADH-UBIQUINONE OXIDOREDUCTASE CHAIN 2"/>
    <property type="match status" value="1"/>
</dbReference>
<evidence type="ECO:0000256" key="1">
    <source>
        <dbReference type="ARBA" id="ARBA00004448"/>
    </source>
</evidence>
<accession>A0A7G9XFM2</accession>
<feature type="transmembrane region" description="Helical" evidence="18">
    <location>
        <begin position="307"/>
        <end position="329"/>
    </location>
</feature>
<dbReference type="GO" id="GO:0006120">
    <property type="term" value="P:mitochondrial electron transport, NADH to ubiquinone"/>
    <property type="evidence" value="ECO:0007669"/>
    <property type="project" value="TreeGrafter"/>
</dbReference>
<evidence type="ECO:0000256" key="5">
    <source>
        <dbReference type="ARBA" id="ARBA00022448"/>
    </source>
</evidence>
<dbReference type="InterPro" id="IPR050175">
    <property type="entry name" value="Complex_I_Subunit_2"/>
</dbReference>
<comment type="catalytic activity">
    <reaction evidence="17">
        <text>a ubiquinone + NADH + 5 H(+)(in) = a ubiquinol + NAD(+) + 4 H(+)(out)</text>
        <dbReference type="Rhea" id="RHEA:29091"/>
        <dbReference type="Rhea" id="RHEA-COMP:9565"/>
        <dbReference type="Rhea" id="RHEA-COMP:9566"/>
        <dbReference type="ChEBI" id="CHEBI:15378"/>
        <dbReference type="ChEBI" id="CHEBI:16389"/>
        <dbReference type="ChEBI" id="CHEBI:17976"/>
        <dbReference type="ChEBI" id="CHEBI:57540"/>
        <dbReference type="ChEBI" id="CHEBI:57945"/>
        <dbReference type="EC" id="7.1.1.2"/>
    </reaction>
</comment>
<keyword evidence="6" id="KW-0679">Respiratory chain</keyword>
<geneLocation type="mitochondrion" evidence="20"/>
<keyword evidence="9" id="KW-1278">Translocase</keyword>
<evidence type="ECO:0000256" key="14">
    <source>
        <dbReference type="ARBA" id="ARBA00023128"/>
    </source>
</evidence>
<evidence type="ECO:0000313" key="20">
    <source>
        <dbReference type="EMBL" id="QNO34180.1"/>
    </source>
</evidence>
<reference evidence="20" key="1">
    <citation type="submission" date="2020-07" db="EMBL/GenBank/DDBJ databases">
        <title>Complete mitochondrial genome of Halocynthia hilgendorfi ritteri (Pyuridae) from Korea.</title>
        <authorList>
            <person name="Kim M.-S."/>
            <person name="Kim K.-R."/>
            <person name="Kim Y.H."/>
            <person name="Park J.Y."/>
        </authorList>
    </citation>
    <scope>NUCLEOTIDE SEQUENCE</scope>
</reference>
<evidence type="ECO:0000256" key="8">
    <source>
        <dbReference type="ARBA" id="ARBA00022792"/>
    </source>
</evidence>
<evidence type="ECO:0000256" key="17">
    <source>
        <dbReference type="ARBA" id="ARBA00049551"/>
    </source>
</evidence>
<evidence type="ECO:0000256" key="11">
    <source>
        <dbReference type="ARBA" id="ARBA00022989"/>
    </source>
</evidence>
<feature type="transmembrane region" description="Helical" evidence="18">
    <location>
        <begin position="266"/>
        <end position="287"/>
    </location>
</feature>
<feature type="transmembrane region" description="Helical" evidence="18">
    <location>
        <begin position="181"/>
        <end position="209"/>
    </location>
</feature>
<dbReference type="GO" id="GO:0008137">
    <property type="term" value="F:NADH dehydrogenase (ubiquinone) activity"/>
    <property type="evidence" value="ECO:0007669"/>
    <property type="project" value="UniProtKB-EC"/>
</dbReference>